<name>A0AAD8IGS8_9APIA</name>
<comment type="caution">
    <text evidence="3">The sequence shown here is derived from an EMBL/GenBank/DDBJ whole genome shotgun (WGS) entry which is preliminary data.</text>
</comment>
<gene>
    <name evidence="3" type="ORF">POM88_022643</name>
</gene>
<evidence type="ECO:0000313" key="4">
    <source>
        <dbReference type="Proteomes" id="UP001237642"/>
    </source>
</evidence>
<dbReference type="Gene3D" id="3.40.50.200">
    <property type="entry name" value="Peptidase S8/S53 domain"/>
    <property type="match status" value="1"/>
</dbReference>
<reference evidence="3" key="1">
    <citation type="submission" date="2023-02" db="EMBL/GenBank/DDBJ databases">
        <title>Genome of toxic invasive species Heracleum sosnowskyi carries increased number of genes despite the absence of recent whole-genome duplications.</title>
        <authorList>
            <person name="Schelkunov M."/>
            <person name="Shtratnikova V."/>
            <person name="Makarenko M."/>
            <person name="Klepikova A."/>
            <person name="Omelchenko D."/>
            <person name="Novikova G."/>
            <person name="Obukhova E."/>
            <person name="Bogdanov V."/>
            <person name="Penin A."/>
            <person name="Logacheva M."/>
        </authorList>
    </citation>
    <scope>NUCLEOTIDE SEQUENCE</scope>
    <source>
        <strain evidence="3">Hsosn_3</strain>
        <tissue evidence="3">Leaf</tissue>
    </source>
</reference>
<accession>A0AAD8IGS8</accession>
<reference evidence="3" key="2">
    <citation type="submission" date="2023-05" db="EMBL/GenBank/DDBJ databases">
        <authorList>
            <person name="Schelkunov M.I."/>
        </authorList>
    </citation>
    <scope>NUCLEOTIDE SEQUENCE</scope>
    <source>
        <strain evidence="3">Hsosn_3</strain>
        <tissue evidence="3">Leaf</tissue>
    </source>
</reference>
<dbReference type="PANTHER" id="PTHR10795">
    <property type="entry name" value="PROPROTEIN CONVERTASE SUBTILISIN/KEXIN"/>
    <property type="match status" value="1"/>
</dbReference>
<evidence type="ECO:0000313" key="3">
    <source>
        <dbReference type="EMBL" id="KAK1384908.1"/>
    </source>
</evidence>
<protein>
    <submittedName>
        <fullName evidence="3">Cucumisin</fullName>
    </submittedName>
</protein>
<organism evidence="3 4">
    <name type="scientific">Heracleum sosnowskyi</name>
    <dbReference type="NCBI Taxonomy" id="360622"/>
    <lineage>
        <taxon>Eukaryota</taxon>
        <taxon>Viridiplantae</taxon>
        <taxon>Streptophyta</taxon>
        <taxon>Embryophyta</taxon>
        <taxon>Tracheophyta</taxon>
        <taxon>Spermatophyta</taxon>
        <taxon>Magnoliopsida</taxon>
        <taxon>eudicotyledons</taxon>
        <taxon>Gunneridae</taxon>
        <taxon>Pentapetalae</taxon>
        <taxon>asterids</taxon>
        <taxon>campanulids</taxon>
        <taxon>Apiales</taxon>
        <taxon>Apiaceae</taxon>
        <taxon>Apioideae</taxon>
        <taxon>apioid superclade</taxon>
        <taxon>Tordylieae</taxon>
        <taxon>Tordyliinae</taxon>
        <taxon>Heracleum</taxon>
    </lineage>
</organism>
<dbReference type="Proteomes" id="UP001237642">
    <property type="component" value="Unassembled WGS sequence"/>
</dbReference>
<keyword evidence="2" id="KW-0732">Signal</keyword>
<keyword evidence="4" id="KW-1185">Reference proteome</keyword>
<sequence>MTTATVMDPRKQKDREFAYGSGQINPVQAVSPGLVFDASEADYVNFLCKQGYNTTTLQLLTGDSSVCNGTTPGRGWDQIKQIINGETAKQRCPNNTPTIIY</sequence>
<dbReference type="AlphaFoldDB" id="A0AAD8IGS8"/>
<dbReference type="InterPro" id="IPR045051">
    <property type="entry name" value="SBT"/>
</dbReference>
<dbReference type="GO" id="GO:0006508">
    <property type="term" value="P:proteolysis"/>
    <property type="evidence" value="ECO:0007669"/>
    <property type="project" value="InterPro"/>
</dbReference>
<dbReference type="InterPro" id="IPR036852">
    <property type="entry name" value="Peptidase_S8/S53_dom_sf"/>
</dbReference>
<proteinExistence type="inferred from homology"/>
<dbReference type="EMBL" id="JAUIZM010000005">
    <property type="protein sequence ID" value="KAK1384908.1"/>
    <property type="molecule type" value="Genomic_DNA"/>
</dbReference>
<dbReference type="GO" id="GO:0004252">
    <property type="term" value="F:serine-type endopeptidase activity"/>
    <property type="evidence" value="ECO:0007669"/>
    <property type="project" value="InterPro"/>
</dbReference>
<evidence type="ECO:0000256" key="1">
    <source>
        <dbReference type="ARBA" id="ARBA00011073"/>
    </source>
</evidence>
<comment type="similarity">
    <text evidence="1">Belongs to the peptidase S8 family.</text>
</comment>
<evidence type="ECO:0000256" key="2">
    <source>
        <dbReference type="ARBA" id="ARBA00022729"/>
    </source>
</evidence>